<dbReference type="EMBL" id="GG704911">
    <property type="protein sequence ID" value="KJF59970.1"/>
    <property type="molecule type" value="Genomic_DNA"/>
</dbReference>
<dbReference type="Proteomes" id="UP000001261">
    <property type="component" value="Unassembled WGS sequence"/>
</dbReference>
<sequence length="123" mass="14572">MRHQLYILEFFLGELDISIRIAMRRRYTLSSVIIKLHRSMIWVIFCRRWMRVTASISQLGRWQCPGTWSTLSLICSISQVTSTVVPFSFQSSFFIWRALVENALDAILDRSHVQRLYEQKKSN</sequence>
<dbReference type="GeneID" id="24164272"/>
<protein>
    <submittedName>
        <fullName evidence="1">Uncharacterized protein</fullName>
    </submittedName>
</protein>
<name>A0A0D8JRJ1_COCIM</name>
<dbReference type="RefSeq" id="XP_004445618.1">
    <property type="nucleotide sequence ID" value="XM_004445561.1"/>
</dbReference>
<keyword evidence="2" id="KW-1185">Reference proteome</keyword>
<evidence type="ECO:0000313" key="1">
    <source>
        <dbReference type="EMBL" id="KJF59970.1"/>
    </source>
</evidence>
<reference evidence="2" key="2">
    <citation type="journal article" date="2010" name="Genome Res.">
        <title>Population genomic sequencing of Coccidioides fungi reveals recent hybridization and transposon control.</title>
        <authorList>
            <person name="Neafsey D.E."/>
            <person name="Barker B.M."/>
            <person name="Sharpton T.J."/>
            <person name="Stajich J.E."/>
            <person name="Park D.J."/>
            <person name="Whiston E."/>
            <person name="Hung C.-Y."/>
            <person name="McMahan C."/>
            <person name="White J."/>
            <person name="Sykes S."/>
            <person name="Heiman D."/>
            <person name="Young S."/>
            <person name="Zeng Q."/>
            <person name="Abouelleil A."/>
            <person name="Aftuck L."/>
            <person name="Bessette D."/>
            <person name="Brown A."/>
            <person name="FitzGerald M."/>
            <person name="Lui A."/>
            <person name="Macdonald J.P."/>
            <person name="Priest M."/>
            <person name="Orbach M.J."/>
            <person name="Galgiani J.N."/>
            <person name="Kirkland T.N."/>
            <person name="Cole G.T."/>
            <person name="Birren B.W."/>
            <person name="Henn M.R."/>
            <person name="Taylor J.W."/>
            <person name="Rounsley S.D."/>
        </authorList>
    </citation>
    <scope>GENOME REANNOTATION</scope>
    <source>
        <strain evidence="2">RS</strain>
    </source>
</reference>
<dbReference type="VEuPathDB" id="FungiDB:CIMG_12645"/>
<dbReference type="AlphaFoldDB" id="A0A0D8JRJ1"/>
<evidence type="ECO:0000313" key="2">
    <source>
        <dbReference type="Proteomes" id="UP000001261"/>
    </source>
</evidence>
<reference evidence="2" key="1">
    <citation type="journal article" date="2009" name="Genome Res.">
        <title>Comparative genomic analyses of the human fungal pathogens Coccidioides and their relatives.</title>
        <authorList>
            <person name="Sharpton T.J."/>
            <person name="Stajich J.E."/>
            <person name="Rounsley S.D."/>
            <person name="Gardner M.J."/>
            <person name="Wortman J.R."/>
            <person name="Jordar V.S."/>
            <person name="Maiti R."/>
            <person name="Kodira C.D."/>
            <person name="Neafsey D.E."/>
            <person name="Zeng Q."/>
            <person name="Hung C.-Y."/>
            <person name="McMahan C."/>
            <person name="Muszewska A."/>
            <person name="Grynberg M."/>
            <person name="Mandel M.A."/>
            <person name="Kellner E.M."/>
            <person name="Barker B.M."/>
            <person name="Galgiani J.N."/>
            <person name="Orbach M.J."/>
            <person name="Kirkland T.N."/>
            <person name="Cole G.T."/>
            <person name="Henn M.R."/>
            <person name="Birren B.W."/>
            <person name="Taylor J.W."/>
        </authorList>
    </citation>
    <scope>NUCLEOTIDE SEQUENCE [LARGE SCALE GENOMIC DNA]</scope>
    <source>
        <strain evidence="2">RS</strain>
    </source>
</reference>
<proteinExistence type="predicted"/>
<dbReference type="InParanoid" id="A0A0D8JRJ1"/>
<accession>A0A0D8JRJ1</accession>
<organism evidence="1 2">
    <name type="scientific">Coccidioides immitis (strain RS)</name>
    <name type="common">Valley fever fungus</name>
    <dbReference type="NCBI Taxonomy" id="246410"/>
    <lineage>
        <taxon>Eukaryota</taxon>
        <taxon>Fungi</taxon>
        <taxon>Dikarya</taxon>
        <taxon>Ascomycota</taxon>
        <taxon>Pezizomycotina</taxon>
        <taxon>Eurotiomycetes</taxon>
        <taxon>Eurotiomycetidae</taxon>
        <taxon>Onygenales</taxon>
        <taxon>Onygenaceae</taxon>
        <taxon>Coccidioides</taxon>
    </lineage>
</organism>
<dbReference type="KEGG" id="cim:CIMG_12645"/>
<gene>
    <name evidence="1" type="ORF">CIMG_12645</name>
</gene>